<reference evidence="3" key="1">
    <citation type="journal article" date="2015" name="Nature">
        <title>Complex archaea that bridge the gap between prokaryotes and eukaryotes.</title>
        <authorList>
            <person name="Spang A."/>
            <person name="Saw J.H."/>
            <person name="Jorgensen S.L."/>
            <person name="Zaremba-Niedzwiedzka K."/>
            <person name="Martijn J."/>
            <person name="Lind A.E."/>
            <person name="van Eijk R."/>
            <person name="Schleper C."/>
            <person name="Guy L."/>
            <person name="Ettema T.J."/>
        </authorList>
    </citation>
    <scope>NUCLEOTIDE SEQUENCE</scope>
</reference>
<feature type="non-terminal residue" evidence="3">
    <location>
        <position position="132"/>
    </location>
</feature>
<dbReference type="Pfam" id="PF05343">
    <property type="entry name" value="Peptidase_M42"/>
    <property type="match status" value="1"/>
</dbReference>
<accession>A0A0F8Y5E1</accession>
<gene>
    <name evidence="3" type="ORF">LCGC14_3135870</name>
</gene>
<comment type="caution">
    <text evidence="3">The sequence shown here is derived from an EMBL/GenBank/DDBJ whole genome shotgun (WGS) entry which is preliminary data.</text>
</comment>
<dbReference type="InterPro" id="IPR051464">
    <property type="entry name" value="Peptidase_M42_aminopept"/>
</dbReference>
<dbReference type="PANTHER" id="PTHR32481:SF0">
    <property type="entry name" value="AMINOPEPTIDASE YPDE-RELATED"/>
    <property type="match status" value="1"/>
</dbReference>
<dbReference type="InterPro" id="IPR008007">
    <property type="entry name" value="Peptidase_M42"/>
</dbReference>
<proteinExistence type="predicted"/>
<evidence type="ECO:0000313" key="3">
    <source>
        <dbReference type="EMBL" id="KKK49359.1"/>
    </source>
</evidence>
<dbReference type="GO" id="GO:0016787">
    <property type="term" value="F:hydrolase activity"/>
    <property type="evidence" value="ECO:0007669"/>
    <property type="project" value="UniProtKB-KW"/>
</dbReference>
<sequence>MQGAGGEITLVVPYSHDICFYKESTMRKESLEFLRKLLTTPSPSGYESAIQKIWCAYVRKFTDEVRTDSYGNAVAVLNPKGDPKIMLDGHVDEIGLMVKHIGYIPRSNDGYVYFQRIGGVEPALLRGKRVSI</sequence>
<dbReference type="GO" id="GO:0046872">
    <property type="term" value="F:metal ion binding"/>
    <property type="evidence" value="ECO:0007669"/>
    <property type="project" value="UniProtKB-KW"/>
</dbReference>
<dbReference type="SUPFAM" id="SSF53187">
    <property type="entry name" value="Zn-dependent exopeptidases"/>
    <property type="match status" value="1"/>
</dbReference>
<name>A0A0F8Y5E1_9ZZZZ</name>
<dbReference type="AlphaFoldDB" id="A0A0F8Y5E1"/>
<evidence type="ECO:0000256" key="2">
    <source>
        <dbReference type="ARBA" id="ARBA00022801"/>
    </source>
</evidence>
<organism evidence="3">
    <name type="scientific">marine sediment metagenome</name>
    <dbReference type="NCBI Taxonomy" id="412755"/>
    <lineage>
        <taxon>unclassified sequences</taxon>
        <taxon>metagenomes</taxon>
        <taxon>ecological metagenomes</taxon>
    </lineage>
</organism>
<dbReference type="EMBL" id="LAZR01068589">
    <property type="protein sequence ID" value="KKK49359.1"/>
    <property type="molecule type" value="Genomic_DNA"/>
</dbReference>
<keyword evidence="2" id="KW-0378">Hydrolase</keyword>
<keyword evidence="1" id="KW-0479">Metal-binding</keyword>
<dbReference type="Gene3D" id="3.40.630.10">
    <property type="entry name" value="Zn peptidases"/>
    <property type="match status" value="1"/>
</dbReference>
<dbReference type="PANTHER" id="PTHR32481">
    <property type="entry name" value="AMINOPEPTIDASE"/>
    <property type="match status" value="1"/>
</dbReference>
<protein>
    <submittedName>
        <fullName evidence="3">Uncharacterized protein</fullName>
    </submittedName>
</protein>
<evidence type="ECO:0000256" key="1">
    <source>
        <dbReference type="ARBA" id="ARBA00022723"/>
    </source>
</evidence>